<sequence>MQLHPIMYVADQYAERDFCRRFGFEDHYEGDEFPGFLAIRHGAAVIGLQRSSAEQPAYEHGLRWQFELDSGEELDVLVSVCERGGLDHELSVESGGSRFRTRLLTVVAPSGVRVVFEEPGQA</sequence>
<dbReference type="RefSeq" id="WP_344807277.1">
    <property type="nucleotide sequence ID" value="NZ_BAABAB010000027.1"/>
</dbReference>
<proteinExistence type="predicted"/>
<dbReference type="Proteomes" id="UP001501490">
    <property type="component" value="Unassembled WGS sequence"/>
</dbReference>
<dbReference type="SUPFAM" id="SSF54593">
    <property type="entry name" value="Glyoxalase/Bleomycin resistance protein/Dihydroxybiphenyl dioxygenase"/>
    <property type="match status" value="1"/>
</dbReference>
<dbReference type="EMBL" id="BAABAB010000027">
    <property type="protein sequence ID" value="GAA3630926.1"/>
    <property type="molecule type" value="Genomic_DNA"/>
</dbReference>
<evidence type="ECO:0000313" key="2">
    <source>
        <dbReference type="Proteomes" id="UP001501490"/>
    </source>
</evidence>
<organism evidence="1 2">
    <name type="scientific">Microlunatus ginsengisoli</name>
    <dbReference type="NCBI Taxonomy" id="363863"/>
    <lineage>
        <taxon>Bacteria</taxon>
        <taxon>Bacillati</taxon>
        <taxon>Actinomycetota</taxon>
        <taxon>Actinomycetes</taxon>
        <taxon>Propionibacteriales</taxon>
        <taxon>Propionibacteriaceae</taxon>
        <taxon>Microlunatus</taxon>
    </lineage>
</organism>
<dbReference type="InterPro" id="IPR029068">
    <property type="entry name" value="Glyas_Bleomycin-R_OHBP_Dase"/>
</dbReference>
<keyword evidence="2" id="KW-1185">Reference proteome</keyword>
<comment type="caution">
    <text evidence="1">The sequence shown here is derived from an EMBL/GenBank/DDBJ whole genome shotgun (WGS) entry which is preliminary data.</text>
</comment>
<evidence type="ECO:0000313" key="1">
    <source>
        <dbReference type="EMBL" id="GAA3630926.1"/>
    </source>
</evidence>
<protein>
    <recommendedName>
        <fullName evidence="3">VOC domain-containing protein</fullName>
    </recommendedName>
</protein>
<reference evidence="2" key="1">
    <citation type="journal article" date="2019" name="Int. J. Syst. Evol. Microbiol.">
        <title>The Global Catalogue of Microorganisms (GCM) 10K type strain sequencing project: providing services to taxonomists for standard genome sequencing and annotation.</title>
        <authorList>
            <consortium name="The Broad Institute Genomics Platform"/>
            <consortium name="The Broad Institute Genome Sequencing Center for Infectious Disease"/>
            <person name="Wu L."/>
            <person name="Ma J."/>
        </authorList>
    </citation>
    <scope>NUCLEOTIDE SEQUENCE [LARGE SCALE GENOMIC DNA]</scope>
    <source>
        <strain evidence="2">JCM 16929</strain>
    </source>
</reference>
<evidence type="ECO:0008006" key="3">
    <source>
        <dbReference type="Google" id="ProtNLM"/>
    </source>
</evidence>
<accession>A0ABP7AF82</accession>
<name>A0ABP7AF82_9ACTN</name>
<gene>
    <name evidence="1" type="ORF">GCM10022236_36820</name>
</gene>